<name>A0A8T3YL27_9ARCH</name>
<organism evidence="2 3">
    <name type="scientific">Candidatus Iainarchaeum sp</name>
    <dbReference type="NCBI Taxonomy" id="3101447"/>
    <lineage>
        <taxon>Archaea</taxon>
        <taxon>Candidatus Iainarchaeota</taxon>
        <taxon>Candidatus Iainarchaeia</taxon>
        <taxon>Candidatus Iainarchaeales</taxon>
        <taxon>Candidatus Iainarchaeaceae</taxon>
        <taxon>Candidatus Iainarchaeum</taxon>
    </lineage>
</organism>
<dbReference type="EMBL" id="JACQPB010000031">
    <property type="protein sequence ID" value="MBI4210337.1"/>
    <property type="molecule type" value="Genomic_DNA"/>
</dbReference>
<keyword evidence="1" id="KW-0812">Transmembrane</keyword>
<protein>
    <submittedName>
        <fullName evidence="2">Uncharacterized protein</fullName>
    </submittedName>
</protein>
<dbReference type="AlphaFoldDB" id="A0A8T3YL27"/>
<keyword evidence="1" id="KW-0472">Membrane</keyword>
<gene>
    <name evidence="2" type="ORF">HY544_02415</name>
</gene>
<proteinExistence type="predicted"/>
<evidence type="ECO:0000313" key="2">
    <source>
        <dbReference type="EMBL" id="MBI4210337.1"/>
    </source>
</evidence>
<feature type="transmembrane region" description="Helical" evidence="1">
    <location>
        <begin position="14"/>
        <end position="37"/>
    </location>
</feature>
<accession>A0A8T3YL27</accession>
<keyword evidence="1" id="KW-1133">Transmembrane helix</keyword>
<reference evidence="2" key="1">
    <citation type="submission" date="2020-07" db="EMBL/GenBank/DDBJ databases">
        <title>Huge and variable diversity of episymbiotic CPR bacteria and DPANN archaea in groundwater ecosystems.</title>
        <authorList>
            <person name="He C.Y."/>
            <person name="Keren R."/>
            <person name="Whittaker M."/>
            <person name="Farag I.F."/>
            <person name="Doudna J."/>
            <person name="Cate J.H.D."/>
            <person name="Banfield J.F."/>
        </authorList>
    </citation>
    <scope>NUCLEOTIDE SEQUENCE</scope>
    <source>
        <strain evidence="2">NC_groundwater_1296_Ag_S-0.2um_52_80</strain>
    </source>
</reference>
<comment type="caution">
    <text evidence="2">The sequence shown here is derived from an EMBL/GenBank/DDBJ whole genome shotgun (WGS) entry which is preliminary data.</text>
</comment>
<evidence type="ECO:0000313" key="3">
    <source>
        <dbReference type="Proteomes" id="UP000732298"/>
    </source>
</evidence>
<evidence type="ECO:0000256" key="1">
    <source>
        <dbReference type="SAM" id="Phobius"/>
    </source>
</evidence>
<dbReference type="Proteomes" id="UP000732298">
    <property type="component" value="Unassembled WGS sequence"/>
</dbReference>
<sequence>MLLESLSHLAAGDIGWLFSVAIENLAIAFMLLSVFFVFLEGKNFLKGSIVIFITLFAFMDFGKVLGVTFFSTNFMLLYYISKIAVLSIAEGVPFMKKNLIFINELQFYGALAVSLLFTG</sequence>